<keyword evidence="5 6" id="KW-0067">ATP-binding</keyword>
<evidence type="ECO:0000256" key="3">
    <source>
        <dbReference type="ARBA" id="ARBA00022741"/>
    </source>
</evidence>
<dbReference type="InterPro" id="IPR022672">
    <property type="entry name" value="Hexokinase_N"/>
</dbReference>
<dbReference type="HOGENOM" id="CLU_014393_4_0_1"/>
<organism evidence="9 10">
    <name type="scientific">Pestalotiopsis fici (strain W106-1 / CGMCC3.15140)</name>
    <dbReference type="NCBI Taxonomy" id="1229662"/>
    <lineage>
        <taxon>Eukaryota</taxon>
        <taxon>Fungi</taxon>
        <taxon>Dikarya</taxon>
        <taxon>Ascomycota</taxon>
        <taxon>Pezizomycotina</taxon>
        <taxon>Sordariomycetes</taxon>
        <taxon>Xylariomycetidae</taxon>
        <taxon>Amphisphaeriales</taxon>
        <taxon>Sporocadaceae</taxon>
        <taxon>Pestalotiopsis</taxon>
    </lineage>
</organism>
<dbReference type="InterPro" id="IPR001312">
    <property type="entry name" value="Hexokinase"/>
</dbReference>
<reference evidence="10" key="1">
    <citation type="journal article" date="2015" name="BMC Genomics">
        <title>Genomic and transcriptomic analysis of the endophytic fungus Pestalotiopsis fici reveals its lifestyle and high potential for synthesis of natural products.</title>
        <authorList>
            <person name="Wang X."/>
            <person name="Zhang X."/>
            <person name="Liu L."/>
            <person name="Xiang M."/>
            <person name="Wang W."/>
            <person name="Sun X."/>
            <person name="Che Y."/>
            <person name="Guo L."/>
            <person name="Liu G."/>
            <person name="Guo L."/>
            <person name="Wang C."/>
            <person name="Yin W.B."/>
            <person name="Stadler M."/>
            <person name="Zhang X."/>
            <person name="Liu X."/>
        </authorList>
    </citation>
    <scope>NUCLEOTIDE SEQUENCE [LARGE SCALE GENOMIC DNA]</scope>
    <source>
        <strain evidence="10">W106-1 / CGMCC3.15140</strain>
    </source>
</reference>
<keyword evidence="3 6" id="KW-0547">Nucleotide-binding</keyword>
<dbReference type="GO" id="GO:0019158">
    <property type="term" value="F:mannokinase activity"/>
    <property type="evidence" value="ECO:0007669"/>
    <property type="project" value="TreeGrafter"/>
</dbReference>
<dbReference type="UniPathway" id="UPA00109">
    <property type="reaction ID" value="UER00180"/>
</dbReference>
<dbReference type="OrthoDB" id="419537at2759"/>
<dbReference type="Pfam" id="PF03727">
    <property type="entry name" value="Hexokinase_2"/>
    <property type="match status" value="1"/>
</dbReference>
<dbReference type="KEGG" id="pfy:PFICI_04626"/>
<gene>
    <name evidence="9" type="ORF">PFICI_04626</name>
</gene>
<dbReference type="PANTHER" id="PTHR19443">
    <property type="entry name" value="HEXOKINASE"/>
    <property type="match status" value="1"/>
</dbReference>
<evidence type="ECO:0000313" key="9">
    <source>
        <dbReference type="EMBL" id="ETS82750.1"/>
    </source>
</evidence>
<evidence type="ECO:0000313" key="10">
    <source>
        <dbReference type="Proteomes" id="UP000030651"/>
    </source>
</evidence>
<dbReference type="eggNOG" id="KOG1369">
    <property type="taxonomic scope" value="Eukaryota"/>
</dbReference>
<dbReference type="GO" id="GO:0001678">
    <property type="term" value="P:intracellular glucose homeostasis"/>
    <property type="evidence" value="ECO:0007669"/>
    <property type="project" value="InterPro"/>
</dbReference>
<accession>W3X9M4</accession>
<dbReference type="GO" id="GO:0005829">
    <property type="term" value="C:cytosol"/>
    <property type="evidence" value="ECO:0007669"/>
    <property type="project" value="TreeGrafter"/>
</dbReference>
<name>W3X9M4_PESFW</name>
<dbReference type="Pfam" id="PF00349">
    <property type="entry name" value="Hexokinase_1"/>
    <property type="match status" value="1"/>
</dbReference>
<proteinExistence type="inferred from homology"/>
<dbReference type="EMBL" id="KI912111">
    <property type="protein sequence ID" value="ETS82750.1"/>
    <property type="molecule type" value="Genomic_DNA"/>
</dbReference>
<dbReference type="GO" id="GO:0006013">
    <property type="term" value="P:mannose metabolic process"/>
    <property type="evidence" value="ECO:0007669"/>
    <property type="project" value="TreeGrafter"/>
</dbReference>
<dbReference type="GO" id="GO:0006006">
    <property type="term" value="P:glucose metabolic process"/>
    <property type="evidence" value="ECO:0007669"/>
    <property type="project" value="TreeGrafter"/>
</dbReference>
<dbReference type="InterPro" id="IPR022673">
    <property type="entry name" value="Hexokinase_C"/>
</dbReference>
<dbReference type="AlphaFoldDB" id="W3X9M4"/>
<protein>
    <recommendedName>
        <fullName evidence="6">Phosphotransferase</fullName>
        <ecNumber evidence="6">2.7.1.-</ecNumber>
    </recommendedName>
</protein>
<dbReference type="Gene3D" id="3.30.420.40">
    <property type="match status" value="1"/>
</dbReference>
<keyword evidence="2 6" id="KW-0808">Transferase</keyword>
<dbReference type="Gene3D" id="3.40.367.20">
    <property type="match status" value="1"/>
</dbReference>
<dbReference type="InParanoid" id="W3X9M4"/>
<evidence type="ECO:0000259" key="8">
    <source>
        <dbReference type="Pfam" id="PF03727"/>
    </source>
</evidence>
<dbReference type="GO" id="GO:0004340">
    <property type="term" value="F:glucokinase activity"/>
    <property type="evidence" value="ECO:0007669"/>
    <property type="project" value="TreeGrafter"/>
</dbReference>
<dbReference type="PANTHER" id="PTHR19443:SF29">
    <property type="entry name" value="PHOSPHOTRANSFERASE"/>
    <property type="match status" value="1"/>
</dbReference>
<dbReference type="STRING" id="1229662.W3X9M4"/>
<comment type="similarity">
    <text evidence="1 6">Belongs to the hexokinase family.</text>
</comment>
<dbReference type="GeneID" id="19269639"/>
<feature type="domain" description="Hexokinase N-terminal" evidence="7">
    <location>
        <begin position="3"/>
        <end position="229"/>
    </location>
</feature>
<dbReference type="OMA" id="LDMGITF"/>
<dbReference type="GO" id="GO:0005536">
    <property type="term" value="F:D-glucose binding"/>
    <property type="evidence" value="ECO:0007669"/>
    <property type="project" value="InterPro"/>
</dbReference>
<feature type="domain" description="Hexokinase C-terminal" evidence="8">
    <location>
        <begin position="241"/>
        <end position="515"/>
    </location>
</feature>
<dbReference type="GO" id="GO:0008865">
    <property type="term" value="F:fructokinase activity"/>
    <property type="evidence" value="ECO:0007669"/>
    <property type="project" value="TreeGrafter"/>
</dbReference>
<evidence type="ECO:0000256" key="4">
    <source>
        <dbReference type="ARBA" id="ARBA00022777"/>
    </source>
</evidence>
<evidence type="ECO:0000256" key="2">
    <source>
        <dbReference type="ARBA" id="ARBA00022679"/>
    </source>
</evidence>
<dbReference type="CDD" id="cd24000">
    <property type="entry name" value="ASKHA_NBD_HK"/>
    <property type="match status" value="1"/>
</dbReference>
<evidence type="ECO:0000256" key="6">
    <source>
        <dbReference type="RuleBase" id="RU362007"/>
    </source>
</evidence>
<dbReference type="InterPro" id="IPR043129">
    <property type="entry name" value="ATPase_NBD"/>
</dbReference>
<dbReference type="GO" id="GO:0005524">
    <property type="term" value="F:ATP binding"/>
    <property type="evidence" value="ECO:0007669"/>
    <property type="project" value="UniProtKB-UniRule"/>
</dbReference>
<dbReference type="GO" id="GO:0005739">
    <property type="term" value="C:mitochondrion"/>
    <property type="evidence" value="ECO:0007669"/>
    <property type="project" value="TreeGrafter"/>
</dbReference>
<dbReference type="RefSeq" id="XP_007831398.1">
    <property type="nucleotide sequence ID" value="XM_007833207.1"/>
</dbReference>
<dbReference type="SUPFAM" id="SSF53067">
    <property type="entry name" value="Actin-like ATPase domain"/>
    <property type="match status" value="2"/>
</dbReference>
<sequence>MAIEEFLRPLHLDVATAHQLSREFHQTFRYLAAESQDQFLPTPITESILRPTAGSEKGRYLAIDIGGTNLRVGFVELLGDDSDTATPFGVNGAAHGRQNGHSESPRLRRVLEKSWPILEHFKNEAEDALFAWIGSCIAEVVQDGCNHYDIPADSNLPLGVTFSFPMVQSTLSQATLMSMGKGFAITSNLDLGSHLLKGYAAATQGSSLPSIEVVAIANDSVATLVSFVYQSHESASRKASMGLICGTGCNATIALRKDMLHHGKLPLKVGVNAQEDHDEHIKIAVNTELSINGTAPALHKYGLVSEWDKKLDAEGDKPGFQPLEYMTAGRYLGELGRLVLVDYLQRELGHDIESLPTKLLKRFSMSTTFLSHFRPPHAPELLGKLQAEFPVSDARFQWTDDLALAVYKIAKIIELRAAGIIAAATIGLLACAGDLPLEPLQDRTNQPTQPNGHVHATELIVGYTGGCIEHFQDYLTDCQDFLDQTIEAEFGKEAPVRVLLSPCHDGGIKGAGVLAGSSQAKPVVRGH</sequence>
<evidence type="ECO:0000256" key="5">
    <source>
        <dbReference type="ARBA" id="ARBA00022840"/>
    </source>
</evidence>
<dbReference type="Proteomes" id="UP000030651">
    <property type="component" value="Unassembled WGS sequence"/>
</dbReference>
<dbReference type="PROSITE" id="PS51748">
    <property type="entry name" value="HEXOKINASE_2"/>
    <property type="match status" value="1"/>
</dbReference>
<dbReference type="GO" id="GO:0006096">
    <property type="term" value="P:glycolytic process"/>
    <property type="evidence" value="ECO:0007669"/>
    <property type="project" value="UniProtKB-UniPathway"/>
</dbReference>
<dbReference type="EC" id="2.7.1.-" evidence="6"/>
<keyword evidence="4 6" id="KW-0418">Kinase</keyword>
<keyword evidence="10" id="KW-1185">Reference proteome</keyword>
<keyword evidence="6" id="KW-0324">Glycolysis</keyword>
<evidence type="ECO:0000259" key="7">
    <source>
        <dbReference type="Pfam" id="PF00349"/>
    </source>
</evidence>
<evidence type="ECO:0000256" key="1">
    <source>
        <dbReference type="ARBA" id="ARBA00009225"/>
    </source>
</evidence>
<dbReference type="PRINTS" id="PR00475">
    <property type="entry name" value="HEXOKINASE"/>
</dbReference>